<evidence type="ECO:0000313" key="2">
    <source>
        <dbReference type="EMBL" id="TQN00546.1"/>
    </source>
</evidence>
<protein>
    <submittedName>
        <fullName evidence="2">Uncharacterized protein</fullName>
    </submittedName>
</protein>
<reference evidence="2 3" key="1">
    <citation type="submission" date="2019-06" db="EMBL/GenBank/DDBJ databases">
        <title>Sequencing the genomes of 1000 actinobacteria strains.</title>
        <authorList>
            <person name="Klenk H.-P."/>
        </authorList>
    </citation>
    <scope>NUCLEOTIDE SEQUENCE [LARGE SCALE GENOMIC DNA]</scope>
    <source>
        <strain evidence="2 3">DSM 20427</strain>
    </source>
</reference>
<dbReference type="AlphaFoldDB" id="A0A4Y3UM90"/>
<dbReference type="Proteomes" id="UP000319804">
    <property type="component" value="Unassembled WGS sequence"/>
</dbReference>
<proteinExistence type="predicted"/>
<sequence>MLVAIAGLLDLVTGGAVAIGFTVAVVVLLFGTVAISLVKANRAGSAVDQS</sequence>
<feature type="transmembrane region" description="Helical" evidence="1">
    <location>
        <begin position="12"/>
        <end position="38"/>
    </location>
</feature>
<comment type="caution">
    <text evidence="2">The sequence shown here is derived from an EMBL/GenBank/DDBJ whole genome shotgun (WGS) entry which is preliminary data.</text>
</comment>
<accession>A0A4Y3UM90</accession>
<organism evidence="2 3">
    <name type="scientific">Microbacterium lacticum</name>
    <dbReference type="NCBI Taxonomy" id="33885"/>
    <lineage>
        <taxon>Bacteria</taxon>
        <taxon>Bacillati</taxon>
        <taxon>Actinomycetota</taxon>
        <taxon>Actinomycetes</taxon>
        <taxon>Micrococcales</taxon>
        <taxon>Microbacteriaceae</taxon>
        <taxon>Microbacterium</taxon>
    </lineage>
</organism>
<dbReference type="RefSeq" id="WP_170214241.1">
    <property type="nucleotide sequence ID" value="NZ_BJNA01000029.1"/>
</dbReference>
<name>A0A4Y3UM90_9MICO</name>
<keyword evidence="1" id="KW-0812">Transmembrane</keyword>
<evidence type="ECO:0000256" key="1">
    <source>
        <dbReference type="SAM" id="Phobius"/>
    </source>
</evidence>
<gene>
    <name evidence="2" type="ORF">FHX68_0650</name>
</gene>
<evidence type="ECO:0000313" key="3">
    <source>
        <dbReference type="Proteomes" id="UP000319804"/>
    </source>
</evidence>
<keyword evidence="3" id="KW-1185">Reference proteome</keyword>
<keyword evidence="1" id="KW-1133">Transmembrane helix</keyword>
<dbReference type="EMBL" id="VFPS01000001">
    <property type="protein sequence ID" value="TQN00546.1"/>
    <property type="molecule type" value="Genomic_DNA"/>
</dbReference>
<keyword evidence="1" id="KW-0472">Membrane</keyword>